<dbReference type="AlphaFoldDB" id="A0A0C2G4V5"/>
<accession>A0A0C2G4V5</accession>
<dbReference type="SUPFAM" id="SSF48371">
    <property type="entry name" value="ARM repeat"/>
    <property type="match status" value="1"/>
</dbReference>
<gene>
    <name evidence="4" type="ORF">ANCDUO_17812</name>
</gene>
<keyword evidence="5" id="KW-1185">Reference proteome</keyword>
<dbReference type="PANTHER" id="PTHR12696">
    <property type="entry name" value="TIP120"/>
    <property type="match status" value="1"/>
</dbReference>
<dbReference type="GO" id="GO:0010265">
    <property type="term" value="P:SCF complex assembly"/>
    <property type="evidence" value="ECO:0007669"/>
    <property type="project" value="InterPro"/>
</dbReference>
<sequence>MAAYQDRVLKIVSRRDQLPQSVQTLGPLLISRLREREENVRIDIYNAYIAILSQARLVVPNALAAVHKDDDVEEPIKIGTTMFSPSALSGEQQQLLEAIAEQSEPLLKVFAPHLPSIVELTVGAIRDNFYKVSAEGLGVASQLVPVIRDCGAGKLVPTLYDAIFEKLKINDIDQEVKERAIYAAGLFVATFADDMPSMVLDKLFSFFFIHVHYLLVIKSVSGCQTSNIQVSTTLELMVERLRNEMTRLYAVRALIMIVESRTPLVDLSAIAPVLLPIMTDFLRKNSRALRVRFQDLISIPQVLSLYIVFRLGHFIFWRLCSRERIYRCWILMICLRSIHFFVSSVVIKKIC</sequence>
<keyword evidence="3" id="KW-0472">Membrane</keyword>
<dbReference type="Gene3D" id="1.25.10.10">
    <property type="entry name" value="Leucine-rich Repeat Variant"/>
    <property type="match status" value="2"/>
</dbReference>
<dbReference type="InterPro" id="IPR039852">
    <property type="entry name" value="CAND1/CAND2"/>
</dbReference>
<evidence type="ECO:0000313" key="5">
    <source>
        <dbReference type="Proteomes" id="UP000054047"/>
    </source>
</evidence>
<keyword evidence="3" id="KW-0812">Transmembrane</keyword>
<dbReference type="Pfam" id="PF25782">
    <property type="entry name" value="TPR_CAND1"/>
    <property type="match status" value="1"/>
</dbReference>
<reference evidence="4 5" key="1">
    <citation type="submission" date="2013-12" db="EMBL/GenBank/DDBJ databases">
        <title>Draft genome of the parsitic nematode Ancylostoma duodenale.</title>
        <authorList>
            <person name="Mitreva M."/>
        </authorList>
    </citation>
    <scope>NUCLEOTIDE SEQUENCE [LARGE SCALE GENOMIC DNA]</scope>
    <source>
        <strain evidence="4 5">Zhejiang</strain>
    </source>
</reference>
<keyword evidence="2" id="KW-0833">Ubl conjugation pathway</keyword>
<evidence type="ECO:0000256" key="2">
    <source>
        <dbReference type="ARBA" id="ARBA00022786"/>
    </source>
</evidence>
<evidence type="ECO:0000256" key="1">
    <source>
        <dbReference type="ARBA" id="ARBA00022737"/>
    </source>
</evidence>
<protein>
    <submittedName>
        <fullName evidence="4">Uncharacterized protein</fullName>
    </submittedName>
</protein>
<proteinExistence type="predicted"/>
<feature type="transmembrane region" description="Helical" evidence="3">
    <location>
        <begin position="297"/>
        <end position="316"/>
    </location>
</feature>
<dbReference type="EMBL" id="KN744597">
    <property type="protein sequence ID" value="KIH52091.1"/>
    <property type="molecule type" value="Genomic_DNA"/>
</dbReference>
<keyword evidence="1" id="KW-0677">Repeat</keyword>
<keyword evidence="3" id="KW-1133">Transmembrane helix</keyword>
<organism evidence="4 5">
    <name type="scientific">Ancylostoma duodenale</name>
    <dbReference type="NCBI Taxonomy" id="51022"/>
    <lineage>
        <taxon>Eukaryota</taxon>
        <taxon>Metazoa</taxon>
        <taxon>Ecdysozoa</taxon>
        <taxon>Nematoda</taxon>
        <taxon>Chromadorea</taxon>
        <taxon>Rhabditida</taxon>
        <taxon>Rhabditina</taxon>
        <taxon>Rhabditomorpha</taxon>
        <taxon>Strongyloidea</taxon>
        <taxon>Ancylostomatidae</taxon>
        <taxon>Ancylostomatinae</taxon>
        <taxon>Ancylostoma</taxon>
    </lineage>
</organism>
<name>A0A0C2G4V5_9BILA</name>
<dbReference type="OrthoDB" id="5868269at2759"/>
<evidence type="ECO:0000256" key="3">
    <source>
        <dbReference type="SAM" id="Phobius"/>
    </source>
</evidence>
<feature type="transmembrane region" description="Helical" evidence="3">
    <location>
        <begin position="328"/>
        <end position="347"/>
    </location>
</feature>
<dbReference type="InterPro" id="IPR011989">
    <property type="entry name" value="ARM-like"/>
</dbReference>
<evidence type="ECO:0000313" key="4">
    <source>
        <dbReference type="EMBL" id="KIH52091.1"/>
    </source>
</evidence>
<dbReference type="InterPro" id="IPR016024">
    <property type="entry name" value="ARM-type_fold"/>
</dbReference>
<dbReference type="Proteomes" id="UP000054047">
    <property type="component" value="Unassembled WGS sequence"/>
</dbReference>